<keyword evidence="1" id="KW-0812">Transmembrane</keyword>
<dbReference type="AlphaFoldDB" id="F4MZP1"/>
<keyword evidence="1" id="KW-0472">Membrane</keyword>
<organism evidence="2">
    <name type="scientific">Yersinia enterocolitica W22703</name>
    <dbReference type="NCBI Taxonomy" id="913028"/>
    <lineage>
        <taxon>Bacteria</taxon>
        <taxon>Pseudomonadati</taxon>
        <taxon>Pseudomonadota</taxon>
        <taxon>Gammaproteobacteria</taxon>
        <taxon>Enterobacterales</taxon>
        <taxon>Yersiniaceae</taxon>
        <taxon>Yersinia</taxon>
    </lineage>
</organism>
<protein>
    <submittedName>
        <fullName evidence="2">Uncharacterized protein</fullName>
    </submittedName>
</protein>
<evidence type="ECO:0000313" key="2">
    <source>
        <dbReference type="EMBL" id="CBX71299.1"/>
    </source>
</evidence>
<name>F4MZP1_YEREN</name>
<dbReference type="EMBL" id="FR718580">
    <property type="protein sequence ID" value="CBX71299.1"/>
    <property type="molecule type" value="Genomic_DNA"/>
</dbReference>
<accession>F4MZP1</accession>
<reference evidence="2" key="1">
    <citation type="journal article" date="2011" name="BMC Genomics">
        <title>Shotgun sequencing of Yersinia enterocolitica strain W22703 (biotype 2, serotype O:9): genomic evidence for oscillation between invertebrates and mammals.</title>
        <authorList>
            <person name="Fuchs T.M."/>
            <person name="Brandt K."/>
            <person name="Starke M."/>
            <person name="Rattei T."/>
        </authorList>
    </citation>
    <scope>NUCLEOTIDE SEQUENCE</scope>
</reference>
<keyword evidence="1" id="KW-1133">Transmembrane helix</keyword>
<proteinExistence type="predicted"/>
<feature type="transmembrane region" description="Helical" evidence="1">
    <location>
        <begin position="6"/>
        <end position="25"/>
    </location>
</feature>
<gene>
    <name evidence="2" type="ORF">YEW_BZ08440</name>
</gene>
<evidence type="ECO:0000256" key="1">
    <source>
        <dbReference type="SAM" id="Phobius"/>
    </source>
</evidence>
<sequence>MLFHGSYRYMYVNNQIIIVIMVIYLKLSKIRLNINQTNT</sequence>